<evidence type="ECO:0000313" key="2">
    <source>
        <dbReference type="Proteomes" id="UP001152795"/>
    </source>
</evidence>
<reference evidence="1" key="1">
    <citation type="submission" date="2020-04" db="EMBL/GenBank/DDBJ databases">
        <authorList>
            <person name="Alioto T."/>
            <person name="Alioto T."/>
            <person name="Gomez Garrido J."/>
        </authorList>
    </citation>
    <scope>NUCLEOTIDE SEQUENCE</scope>
    <source>
        <strain evidence="1">A484AB</strain>
    </source>
</reference>
<gene>
    <name evidence="1" type="ORF">PACLA_8A076042</name>
</gene>
<evidence type="ECO:0000313" key="1">
    <source>
        <dbReference type="EMBL" id="CAB3987829.1"/>
    </source>
</evidence>
<proteinExistence type="predicted"/>
<comment type="caution">
    <text evidence="1">The sequence shown here is derived from an EMBL/GenBank/DDBJ whole genome shotgun (WGS) entry which is preliminary data.</text>
</comment>
<keyword evidence="2" id="KW-1185">Reference proteome</keyword>
<accession>A0A6S7GEU6</accession>
<dbReference type="EMBL" id="CACRXK020001239">
    <property type="protein sequence ID" value="CAB3987829.1"/>
    <property type="molecule type" value="Genomic_DNA"/>
</dbReference>
<sequence length="54" mass="6388">MGTESEEEIFEAVREVEEAAKVPQKKARKKQKGQTYRAIEGRCNREVRKFYKKV</sequence>
<protein>
    <submittedName>
        <fullName evidence="1">Uncharacterized protein</fullName>
    </submittedName>
</protein>
<dbReference type="AlphaFoldDB" id="A0A6S7GEU6"/>
<organism evidence="1 2">
    <name type="scientific">Paramuricea clavata</name>
    <name type="common">Red gorgonian</name>
    <name type="synonym">Violescent sea-whip</name>
    <dbReference type="NCBI Taxonomy" id="317549"/>
    <lineage>
        <taxon>Eukaryota</taxon>
        <taxon>Metazoa</taxon>
        <taxon>Cnidaria</taxon>
        <taxon>Anthozoa</taxon>
        <taxon>Octocorallia</taxon>
        <taxon>Malacalcyonacea</taxon>
        <taxon>Plexauridae</taxon>
        <taxon>Paramuricea</taxon>
    </lineage>
</organism>
<name>A0A6S7GEU6_PARCT</name>
<dbReference type="Proteomes" id="UP001152795">
    <property type="component" value="Unassembled WGS sequence"/>
</dbReference>